<keyword evidence="3" id="KW-1185">Reference proteome</keyword>
<evidence type="ECO:0000313" key="3">
    <source>
        <dbReference type="Proteomes" id="UP000058599"/>
    </source>
</evidence>
<dbReference type="InterPro" id="IPR038740">
    <property type="entry name" value="BioF2-like_GNAT_dom"/>
</dbReference>
<dbReference type="KEGG" id="sgi:SGRAN_2722"/>
<organism evidence="2 3">
    <name type="scientific">Sphingopyxis granuli</name>
    <dbReference type="NCBI Taxonomy" id="267128"/>
    <lineage>
        <taxon>Bacteria</taxon>
        <taxon>Pseudomonadati</taxon>
        <taxon>Pseudomonadota</taxon>
        <taxon>Alphaproteobacteria</taxon>
        <taxon>Sphingomonadales</taxon>
        <taxon>Sphingomonadaceae</taxon>
        <taxon>Sphingopyxis</taxon>
    </lineage>
</organism>
<dbReference type="AlphaFoldDB" id="A0AA86GMV8"/>
<sequence length="399" mass="44933">MTVYPAFPAHDVATHEDAAPLAVRVVDPLSLSPELAAAWDALADDASEPNPFVERWCLQPALHLLDPERRARLVMVRDGDGGPVIGVMPLAPADRYGRLPLRHAIGWAHPNHFLGLPLVRAGFERLFWSILLGWCDAAPWARTLVHLPRLTEDGPLHRALADVAQGRGRAVEIVHREERALLDSRLSPDAYWQAAVRAKKRKELRRQTKRLADQGELAFRRWRPDEPLDPWIDAFLDLEMRGWKGRAGSALASHGETEAWFRATLAGAVAADRLAMSALDLDGRPLAMLIHFLCPPGGFSFKTAFDEAYARFSPGVLLQRENLDLLADPAIDWVDSCAVPHHPMIDSIWRERRRLVWVNVPLSAAPDRWRFDALTRIEAIWRRWKRPHSTPSDAIQDPS</sequence>
<dbReference type="InterPro" id="IPR016181">
    <property type="entry name" value="Acyl_CoA_acyltransferase"/>
</dbReference>
<protein>
    <submittedName>
        <fullName evidence="2">CelD-like protein</fullName>
    </submittedName>
</protein>
<accession>A0AA86GMV8</accession>
<dbReference type="SUPFAM" id="SSF55729">
    <property type="entry name" value="Acyl-CoA N-acyltransferases (Nat)"/>
    <property type="match status" value="1"/>
</dbReference>
<name>A0AA86GMV8_9SPHN</name>
<gene>
    <name evidence="2" type="ORF">SGRAN_2722</name>
</gene>
<dbReference type="Proteomes" id="UP000058599">
    <property type="component" value="Chromosome"/>
</dbReference>
<proteinExistence type="predicted"/>
<dbReference type="Pfam" id="PF13480">
    <property type="entry name" value="Acetyltransf_6"/>
    <property type="match status" value="1"/>
</dbReference>
<reference evidence="2 3" key="1">
    <citation type="journal article" date="2016" name="BMC Genomics">
        <title>Genomic analysis of the nitrate-respiring Sphingopyxis granuli (formerly Sphingomonas macrogoltabida) strain TFA.</title>
        <authorList>
            <person name="Garcia-Romero I."/>
            <person name="Perez-Pulido A.J."/>
            <person name="Gonzalez-Flores Y.E."/>
            <person name="Reyes-Ramirez F."/>
            <person name="Santero E."/>
            <person name="Floriano B."/>
        </authorList>
    </citation>
    <scope>NUCLEOTIDE SEQUENCE [LARGE SCALE GENOMIC DNA]</scope>
    <source>
        <strain evidence="2 3">TFA</strain>
    </source>
</reference>
<feature type="domain" description="BioF2-like acetyltransferase" evidence="1">
    <location>
        <begin position="198"/>
        <end position="335"/>
    </location>
</feature>
<evidence type="ECO:0000313" key="2">
    <source>
        <dbReference type="EMBL" id="AMG75071.1"/>
    </source>
</evidence>
<evidence type="ECO:0000259" key="1">
    <source>
        <dbReference type="Pfam" id="PF13480"/>
    </source>
</evidence>
<dbReference type="RefSeq" id="WP_067184511.1">
    <property type="nucleotide sequence ID" value="NZ_CP012199.1"/>
</dbReference>
<dbReference type="EMBL" id="CP012199">
    <property type="protein sequence ID" value="AMG75071.1"/>
    <property type="molecule type" value="Genomic_DNA"/>
</dbReference>